<feature type="region of interest" description="Disordered" evidence="1">
    <location>
        <begin position="22"/>
        <end position="50"/>
    </location>
</feature>
<comment type="caution">
    <text evidence="2">The sequence shown here is derived from an EMBL/GenBank/DDBJ whole genome shotgun (WGS) entry which is preliminary data.</text>
</comment>
<reference evidence="2 3" key="1">
    <citation type="submission" date="2023-04" db="EMBL/GenBank/DDBJ databases">
        <title>Streptomyces chengmaiensis sp. nov. isolated from the stem of mangrove plant in Hainan.</title>
        <authorList>
            <person name="Huang X."/>
            <person name="Zhou S."/>
            <person name="Chu X."/>
            <person name="Xie Y."/>
            <person name="Lin Y."/>
        </authorList>
    </citation>
    <scope>NUCLEOTIDE SEQUENCE [LARGE SCALE GENOMIC DNA]</scope>
    <source>
        <strain evidence="2 3">HNM0663</strain>
    </source>
</reference>
<keyword evidence="3" id="KW-1185">Reference proteome</keyword>
<dbReference type="EMBL" id="JARWBG010000001">
    <property type="protein sequence ID" value="MDH2387269.1"/>
    <property type="molecule type" value="Genomic_DNA"/>
</dbReference>
<accession>A0ABT6HET2</accession>
<dbReference type="Proteomes" id="UP001223144">
    <property type="component" value="Unassembled WGS sequence"/>
</dbReference>
<proteinExistence type="predicted"/>
<evidence type="ECO:0000313" key="2">
    <source>
        <dbReference type="EMBL" id="MDH2387269.1"/>
    </source>
</evidence>
<name>A0ABT6HET2_9ACTN</name>
<evidence type="ECO:0008006" key="4">
    <source>
        <dbReference type="Google" id="ProtNLM"/>
    </source>
</evidence>
<evidence type="ECO:0000313" key="3">
    <source>
        <dbReference type="Proteomes" id="UP001223144"/>
    </source>
</evidence>
<organism evidence="2 3">
    <name type="scientific">Streptomyces chengmaiensis</name>
    <dbReference type="NCBI Taxonomy" id="3040919"/>
    <lineage>
        <taxon>Bacteria</taxon>
        <taxon>Bacillati</taxon>
        <taxon>Actinomycetota</taxon>
        <taxon>Actinomycetes</taxon>
        <taxon>Kitasatosporales</taxon>
        <taxon>Streptomycetaceae</taxon>
        <taxon>Streptomyces</taxon>
    </lineage>
</organism>
<protein>
    <recommendedName>
        <fullName evidence="4">Secreted protein</fullName>
    </recommendedName>
</protein>
<evidence type="ECO:0000256" key="1">
    <source>
        <dbReference type="SAM" id="MobiDB-lite"/>
    </source>
</evidence>
<dbReference type="RefSeq" id="WP_279925401.1">
    <property type="nucleotide sequence ID" value="NZ_JARWBG010000001.1"/>
</dbReference>
<sequence>MHCLSHALAWLRAVLLRPAAPGRHARPVHGQYTHQPHRLPQPPQRRPGGTRVYTRQRNVSRPRAVSHVLAHDVYLDSGELVRPYVLSPHERVAALPNPSEVIA</sequence>
<gene>
    <name evidence="2" type="ORF">QCN29_00400</name>
</gene>